<dbReference type="RefSeq" id="WP_121129464.1">
    <property type="nucleotide sequence ID" value="NZ_JBHUFK010000041.1"/>
</dbReference>
<proteinExistence type="predicted"/>
<comment type="caution">
    <text evidence="1">The sequence shown here is derived from an EMBL/GenBank/DDBJ whole genome shotgun (WGS) entry which is preliminary data.</text>
</comment>
<sequence length="168" mass="19002">MSLSNNDILVRLRFALNIKDSEMVKIFKLGGIELTIDEVRKMLVTTKEIEESEYDDYITVNNLKLESFLNGFITHKRGKQETKSGQADKPLMSINSNGSVNNVLLKKLKIALTLTSEDMIDILKEAGVTITKGEMSALLRKEGHKNYKECGDKFARNFLRGLALKYRG</sequence>
<gene>
    <name evidence="1" type="ORF">D8M05_05510</name>
</gene>
<dbReference type="EMBL" id="RBZO01000006">
    <property type="protein sequence ID" value="RKQ17128.1"/>
    <property type="molecule type" value="Genomic_DNA"/>
</dbReference>
<dbReference type="InterPro" id="IPR009921">
    <property type="entry name" value="YehS-like"/>
</dbReference>
<protein>
    <submittedName>
        <fullName evidence="1">DUF1456 family protein</fullName>
    </submittedName>
</protein>
<dbReference type="PANTHER" id="PTHR37805">
    <property type="entry name" value="CYTOPLASMIC PROTEIN-RELATED"/>
    <property type="match status" value="1"/>
</dbReference>
<dbReference type="AlphaFoldDB" id="A0A494Z3M6"/>
<reference evidence="1 2" key="1">
    <citation type="journal article" date="2015" name="Antonie Van Leeuwenhoek">
        <title>Oceanobacillus bengalensis sp. nov., a bacterium isolated from seawater of the Bay of Bengal.</title>
        <authorList>
            <person name="Yongchang O."/>
            <person name="Xiang W."/>
            <person name="Wang G."/>
        </authorList>
    </citation>
    <scope>NUCLEOTIDE SEQUENCE [LARGE SCALE GENOMIC DNA]</scope>
    <source>
        <strain evidence="1 2">MCCC 1K00260</strain>
    </source>
</reference>
<dbReference type="Proteomes" id="UP000281813">
    <property type="component" value="Unassembled WGS sequence"/>
</dbReference>
<dbReference type="OrthoDB" id="9788465at2"/>
<dbReference type="PANTHER" id="PTHR37805:SF1">
    <property type="entry name" value="CYTOPLASMIC PROTEIN"/>
    <property type="match status" value="1"/>
</dbReference>
<evidence type="ECO:0000313" key="2">
    <source>
        <dbReference type="Proteomes" id="UP000281813"/>
    </source>
</evidence>
<keyword evidence="2" id="KW-1185">Reference proteome</keyword>
<accession>A0A494Z3M6</accession>
<name>A0A494Z3M6_9BACI</name>
<organism evidence="1 2">
    <name type="scientific">Oceanobacillus bengalensis</name>
    <dbReference type="NCBI Taxonomy" id="1435466"/>
    <lineage>
        <taxon>Bacteria</taxon>
        <taxon>Bacillati</taxon>
        <taxon>Bacillota</taxon>
        <taxon>Bacilli</taxon>
        <taxon>Bacillales</taxon>
        <taxon>Bacillaceae</taxon>
        <taxon>Oceanobacillus</taxon>
    </lineage>
</organism>
<evidence type="ECO:0000313" key="1">
    <source>
        <dbReference type="EMBL" id="RKQ17128.1"/>
    </source>
</evidence>
<dbReference type="Pfam" id="PF07308">
    <property type="entry name" value="DUF1456"/>
    <property type="match status" value="2"/>
</dbReference>